<gene>
    <name evidence="6" type="ORF">SAMN05414137_13645</name>
</gene>
<dbReference type="OrthoDB" id="24041at2"/>
<feature type="domain" description="ATP-grasp" evidence="5">
    <location>
        <begin position="119"/>
        <end position="310"/>
    </location>
</feature>
<keyword evidence="6" id="KW-0456">Lyase</keyword>
<reference evidence="7" key="1">
    <citation type="submission" date="2016-10" db="EMBL/GenBank/DDBJ databases">
        <authorList>
            <person name="Varghese N."/>
        </authorList>
    </citation>
    <scope>NUCLEOTIDE SEQUENCE [LARGE SCALE GENOMIC DNA]</scope>
    <source>
        <strain evidence="7">DSM 45096 / BCRC 16803 / CGMCC 4.1857 / CIP 109030 / JCM 12277 / KCTC 19219 / NBRC 100920 / 33214</strain>
    </source>
</reference>
<organism evidence="6 7">
    <name type="scientific">Streptacidiphilus jiangxiensis</name>
    <dbReference type="NCBI Taxonomy" id="235985"/>
    <lineage>
        <taxon>Bacteria</taxon>
        <taxon>Bacillati</taxon>
        <taxon>Actinomycetota</taxon>
        <taxon>Actinomycetes</taxon>
        <taxon>Kitasatosporales</taxon>
        <taxon>Streptomycetaceae</taxon>
        <taxon>Streptacidiphilus</taxon>
    </lineage>
</organism>
<dbReference type="RefSeq" id="WP_042458044.1">
    <property type="nucleotide sequence ID" value="NZ_BBPN01000050.1"/>
</dbReference>
<dbReference type="STRING" id="235985.SAMN05414137_13645"/>
<proteinExistence type="predicted"/>
<dbReference type="PANTHER" id="PTHR43585">
    <property type="entry name" value="FUMIPYRROLE BIOSYNTHESIS PROTEIN C"/>
    <property type="match status" value="1"/>
</dbReference>
<keyword evidence="7" id="KW-1185">Reference proteome</keyword>
<dbReference type="GO" id="GO:0016829">
    <property type="term" value="F:lyase activity"/>
    <property type="evidence" value="ECO:0007669"/>
    <property type="project" value="UniProtKB-KW"/>
</dbReference>
<dbReference type="Pfam" id="PF13535">
    <property type="entry name" value="ATP-grasp_4"/>
    <property type="match status" value="1"/>
</dbReference>
<accession>A0A1H7ZQN1</accession>
<evidence type="ECO:0000313" key="6">
    <source>
        <dbReference type="EMBL" id="SEM59789.1"/>
    </source>
</evidence>
<evidence type="ECO:0000259" key="5">
    <source>
        <dbReference type="PROSITE" id="PS50975"/>
    </source>
</evidence>
<dbReference type="GO" id="GO:0046872">
    <property type="term" value="F:metal ion binding"/>
    <property type="evidence" value="ECO:0007669"/>
    <property type="project" value="InterPro"/>
</dbReference>
<evidence type="ECO:0000256" key="3">
    <source>
        <dbReference type="ARBA" id="ARBA00022840"/>
    </source>
</evidence>
<dbReference type="SUPFAM" id="SSF56059">
    <property type="entry name" value="Glutathione synthetase ATP-binding domain-like"/>
    <property type="match status" value="1"/>
</dbReference>
<name>A0A1H7ZQN1_STRJI</name>
<dbReference type="GO" id="GO:0005524">
    <property type="term" value="F:ATP binding"/>
    <property type="evidence" value="ECO:0007669"/>
    <property type="project" value="UniProtKB-UniRule"/>
</dbReference>
<dbReference type="GO" id="GO:0016874">
    <property type="term" value="F:ligase activity"/>
    <property type="evidence" value="ECO:0007669"/>
    <property type="project" value="UniProtKB-KW"/>
</dbReference>
<dbReference type="Gene3D" id="3.30.470.20">
    <property type="entry name" value="ATP-grasp fold, B domain"/>
    <property type="match status" value="1"/>
</dbReference>
<dbReference type="EMBL" id="FOAZ01000036">
    <property type="protein sequence ID" value="SEM59789.1"/>
    <property type="molecule type" value="Genomic_DNA"/>
</dbReference>
<sequence>MAAAARLLVLGAGDGHQSAFAAWLRDGLSVTLVDGFSKPRYEFLADRSLPLDVRRADPAHPGHDPALTDRLVSLAAAHDGVVTLSEECASVTPLIAERAGLPHAGVAAAALARDKHRQRVSLEAAGLPVPRYAELASADDLVAFWRATGGGPVVVKPADSGGSASVRILRRAEDAGRAWERAVAYSRSGRCVAEEFVEGPEISVETAVQGGRVVALAVTRKELAGPEFFLERGHAVAPVDELDASAHHAVQQLVDAHGVQNAFLHVEYRLRAGRLVNIEFAARPGGGHIMDLVRRARGWDPYRAVADLALGRPFRQPAPDPAHPYAAVRFLIADGFVRHFAEPAALLTDLPLVESCWQSVREGRALPFPEASWHRAGAALGAAADPGALQEQLRLAVARLADAMGVRELGPRRVHEYPDVSGAAFEDVILAHPGGGR</sequence>
<dbReference type="Proteomes" id="UP000183015">
    <property type="component" value="Unassembled WGS sequence"/>
</dbReference>
<dbReference type="InterPro" id="IPR052032">
    <property type="entry name" value="ATP-dep_AA_Ligase"/>
</dbReference>
<keyword evidence="1" id="KW-0436">Ligase</keyword>
<dbReference type="eggNOG" id="COG1181">
    <property type="taxonomic scope" value="Bacteria"/>
</dbReference>
<evidence type="ECO:0000313" key="7">
    <source>
        <dbReference type="Proteomes" id="UP000183015"/>
    </source>
</evidence>
<dbReference type="PROSITE" id="PS50975">
    <property type="entry name" value="ATP_GRASP"/>
    <property type="match status" value="1"/>
</dbReference>
<keyword evidence="3 4" id="KW-0067">ATP-binding</keyword>
<keyword evidence="2 4" id="KW-0547">Nucleotide-binding</keyword>
<dbReference type="InterPro" id="IPR011761">
    <property type="entry name" value="ATP-grasp"/>
</dbReference>
<evidence type="ECO:0000256" key="2">
    <source>
        <dbReference type="ARBA" id="ARBA00022741"/>
    </source>
</evidence>
<protein>
    <submittedName>
        <fullName evidence="6">Argininosuccinate lyase</fullName>
    </submittedName>
</protein>
<dbReference type="PANTHER" id="PTHR43585:SF2">
    <property type="entry name" value="ATP-GRASP ENZYME FSQD"/>
    <property type="match status" value="1"/>
</dbReference>
<dbReference type="AlphaFoldDB" id="A0A1H7ZQN1"/>
<evidence type="ECO:0000256" key="4">
    <source>
        <dbReference type="PROSITE-ProRule" id="PRU00409"/>
    </source>
</evidence>
<evidence type="ECO:0000256" key="1">
    <source>
        <dbReference type="ARBA" id="ARBA00022598"/>
    </source>
</evidence>